<evidence type="ECO:0000313" key="6">
    <source>
        <dbReference type="EMBL" id="KLV08425.1"/>
    </source>
</evidence>
<dbReference type="PATRIC" id="fig|320778.3.peg.2999"/>
<dbReference type="Pfam" id="PF01734">
    <property type="entry name" value="Patatin"/>
    <property type="match status" value="1"/>
</dbReference>
<dbReference type="PANTHER" id="PTHR14226:SF25">
    <property type="entry name" value="PHOSPHOESTERASE"/>
    <property type="match status" value="1"/>
</dbReference>
<comment type="caution">
    <text evidence="4">Lacks conserved residue(s) required for the propagation of feature annotation.</text>
</comment>
<feature type="active site" description="Nucleophile" evidence="4">
    <location>
        <position position="51"/>
    </location>
</feature>
<dbReference type="RefSeq" id="WP_047886320.1">
    <property type="nucleotide sequence ID" value="NZ_CP071326.1"/>
</dbReference>
<keyword evidence="1 4" id="KW-0378">Hydrolase</keyword>
<dbReference type="InterPro" id="IPR045943">
    <property type="entry name" value="DUF6363"/>
</dbReference>
<dbReference type="PANTHER" id="PTHR14226">
    <property type="entry name" value="NEUROPATHY TARGET ESTERASE/SWISS CHEESE D.MELANOGASTER"/>
    <property type="match status" value="1"/>
</dbReference>
<evidence type="ECO:0000256" key="3">
    <source>
        <dbReference type="ARBA" id="ARBA00023098"/>
    </source>
</evidence>
<evidence type="ECO:0000256" key="2">
    <source>
        <dbReference type="ARBA" id="ARBA00022963"/>
    </source>
</evidence>
<dbReference type="OrthoDB" id="9802424at2"/>
<sequence length="282" mass="31261">MEKTTQDSTQQERKSALIVEGGAMRGIFAAGVLDQYLAANYRPFDFCLGVSAGSTNIAAWLANQSGRSYRVITDYSCRPEFIDLLRFVKGGHWLDLDWLWDITLREIALDTETLFSQHIPFYIVTTVIETGEAAYIKATAENLNQLLKASCSVPIAYRDYPEINGIAMTDGGVADSIPVKKAYEMGARDITVILSRPRGYRKTPSRSPWLVRHTLAQTPKLADAILNRAESYNQAIDFIDNPPEDCNMTVIAPPADFLVGRLTTDKKKLETGYQQGLVAAGI</sequence>
<dbReference type="GO" id="GO:0016042">
    <property type="term" value="P:lipid catabolic process"/>
    <property type="evidence" value="ECO:0007669"/>
    <property type="project" value="UniProtKB-UniRule"/>
</dbReference>
<reference evidence="6 7" key="1">
    <citation type="submission" date="2015-05" db="EMBL/GenBank/DDBJ databases">
        <title>Photobacterium galathea sp. nov.</title>
        <authorList>
            <person name="Machado H."/>
            <person name="Gram L."/>
        </authorList>
    </citation>
    <scope>NUCLEOTIDE SEQUENCE [LARGE SCALE GENOMIC DNA]</scope>
    <source>
        <strain evidence="6 7">DSM 22954</strain>
    </source>
</reference>
<proteinExistence type="predicted"/>
<dbReference type="STRING" id="320778.ABT57_13770"/>
<protein>
    <submittedName>
        <fullName evidence="6">Phospholipase</fullName>
    </submittedName>
</protein>
<evidence type="ECO:0000256" key="4">
    <source>
        <dbReference type="PROSITE-ProRule" id="PRU01161"/>
    </source>
</evidence>
<feature type="active site" description="Proton acceptor" evidence="4">
    <location>
        <position position="170"/>
    </location>
</feature>
<name>A0A0J1H9N4_9GAMM</name>
<dbReference type="AlphaFoldDB" id="A0A0J1H9N4"/>
<dbReference type="CDD" id="cd07208">
    <property type="entry name" value="Pat_hypo_Ecoli_yjju_like"/>
    <property type="match status" value="1"/>
</dbReference>
<evidence type="ECO:0000256" key="1">
    <source>
        <dbReference type="ARBA" id="ARBA00022801"/>
    </source>
</evidence>
<dbReference type="InterPro" id="IPR002641">
    <property type="entry name" value="PNPLA_dom"/>
</dbReference>
<dbReference type="Pfam" id="PF19890">
    <property type="entry name" value="DUF6363"/>
    <property type="match status" value="1"/>
</dbReference>
<keyword evidence="7" id="KW-1185">Reference proteome</keyword>
<dbReference type="InterPro" id="IPR050301">
    <property type="entry name" value="NTE"/>
</dbReference>
<dbReference type="EMBL" id="LDOU01000015">
    <property type="protein sequence ID" value="KLV08425.1"/>
    <property type="molecule type" value="Genomic_DNA"/>
</dbReference>
<dbReference type="Proteomes" id="UP000035909">
    <property type="component" value="Unassembled WGS sequence"/>
</dbReference>
<accession>A0A0J1H9N4</accession>
<evidence type="ECO:0000259" key="5">
    <source>
        <dbReference type="PROSITE" id="PS51635"/>
    </source>
</evidence>
<comment type="caution">
    <text evidence="6">The sequence shown here is derived from an EMBL/GenBank/DDBJ whole genome shotgun (WGS) entry which is preliminary data.</text>
</comment>
<dbReference type="GO" id="GO:0016787">
    <property type="term" value="F:hydrolase activity"/>
    <property type="evidence" value="ECO:0007669"/>
    <property type="project" value="UniProtKB-UniRule"/>
</dbReference>
<feature type="short sequence motif" description="GXSXG" evidence="4">
    <location>
        <begin position="49"/>
        <end position="53"/>
    </location>
</feature>
<evidence type="ECO:0000313" key="7">
    <source>
        <dbReference type="Proteomes" id="UP000035909"/>
    </source>
</evidence>
<dbReference type="InterPro" id="IPR016035">
    <property type="entry name" value="Acyl_Trfase/lysoPLipase"/>
</dbReference>
<dbReference type="Gene3D" id="3.40.1090.10">
    <property type="entry name" value="Cytosolic phospholipase A2 catalytic domain"/>
    <property type="match status" value="2"/>
</dbReference>
<dbReference type="PROSITE" id="PS51635">
    <property type="entry name" value="PNPLA"/>
    <property type="match status" value="1"/>
</dbReference>
<keyword evidence="2 4" id="KW-0442">Lipid degradation</keyword>
<keyword evidence="3 4" id="KW-0443">Lipid metabolism</keyword>
<dbReference type="InterPro" id="IPR037483">
    <property type="entry name" value="YjjU-like"/>
</dbReference>
<feature type="domain" description="PNPLA" evidence="5">
    <location>
        <begin position="17"/>
        <end position="183"/>
    </location>
</feature>
<gene>
    <name evidence="6" type="ORF">ABT57_13770</name>
</gene>
<organism evidence="6 7">
    <name type="scientific">Photobacterium ganghwense</name>
    <dbReference type="NCBI Taxonomy" id="320778"/>
    <lineage>
        <taxon>Bacteria</taxon>
        <taxon>Pseudomonadati</taxon>
        <taxon>Pseudomonadota</taxon>
        <taxon>Gammaproteobacteria</taxon>
        <taxon>Vibrionales</taxon>
        <taxon>Vibrionaceae</taxon>
        <taxon>Photobacterium</taxon>
    </lineage>
</organism>
<dbReference type="SUPFAM" id="SSF52151">
    <property type="entry name" value="FabD/lysophospholipase-like"/>
    <property type="match status" value="1"/>
</dbReference>
<feature type="short sequence motif" description="DGA/G" evidence="4">
    <location>
        <begin position="170"/>
        <end position="172"/>
    </location>
</feature>